<dbReference type="KEGG" id="bbig:BBBOND_0207550"/>
<dbReference type="OrthoDB" id="364699at2759"/>
<feature type="transmembrane region" description="Helical" evidence="1">
    <location>
        <begin position="386"/>
        <end position="410"/>
    </location>
</feature>
<feature type="transmembrane region" description="Helical" evidence="1">
    <location>
        <begin position="146"/>
        <end position="167"/>
    </location>
</feature>
<name>A0A061DCI9_BABBI</name>
<gene>
    <name evidence="2" type="ORF">BBBOND_0207550</name>
</gene>
<accession>A0A061DCI9</accession>
<keyword evidence="1" id="KW-1133">Transmembrane helix</keyword>
<keyword evidence="1" id="KW-0812">Transmembrane</keyword>
<dbReference type="EMBL" id="LK391708">
    <property type="protein sequence ID" value="CDR95600.1"/>
    <property type="molecule type" value="Genomic_DNA"/>
</dbReference>
<feature type="transmembrane region" description="Helical" evidence="1">
    <location>
        <begin position="218"/>
        <end position="236"/>
    </location>
</feature>
<feature type="transmembrane region" description="Helical" evidence="1">
    <location>
        <begin position="456"/>
        <end position="473"/>
    </location>
</feature>
<proteinExistence type="predicted"/>
<sequence length="550" mass="60600">MEATDADSSSPREESRRVWPCSCSFLDGLCRRYGISGRKLKSYSLFSLLLKSETLYLLYTCYVGLLAASHPHADPSHPVKCGTWLPLFWLLKPLIAAVADSVDTIMQYTSGFYGWVLSCVDSNAPRGARKRGFLDALTEFHRRSNLVLVLSQLGVVILMPAIMVYAYLHPLGEGCGPSLVAVLSLCQIAAAAVSEGAFCRYAQCNDEMNEVQFSSLRLLFMTGYGVWNMLSIVMPYPRTSDFWASFLALVNVLPCFLVGNGLCILWVLLCDPGGYEEAVDMSKRAETKWSPKVTVAFVTMMVMALSVRYPYDCLVLRPAEYPSLTLVTLLALSVAVKVLVSCLLWRFVDLDGMITIAKFAFLWSMVLMCGGHRIMPVPTGQSSLWYASLVAALVTALQQVLFTFGLVLSIRTAPRGLEATITSLTDLCVDIVAFMFKGQLSLRPLALKLLRHEAAVDVAVAFFCLYNFFVLFGKPQVAALKRRFEFEPLESARDVLPLPLPVTGFPSANEALTSQSHIDIESSIVAAHEAMKGADVDKSPWADESELSDV</sequence>
<dbReference type="Proteomes" id="UP000033188">
    <property type="component" value="Chromosome 2"/>
</dbReference>
<keyword evidence="3" id="KW-1185">Reference proteome</keyword>
<dbReference type="RefSeq" id="XP_012767786.1">
    <property type="nucleotide sequence ID" value="XM_012912332.1"/>
</dbReference>
<evidence type="ECO:0000256" key="1">
    <source>
        <dbReference type="SAM" id="Phobius"/>
    </source>
</evidence>
<feature type="transmembrane region" description="Helical" evidence="1">
    <location>
        <begin position="417"/>
        <end position="436"/>
    </location>
</feature>
<protein>
    <recommendedName>
        <fullName evidence="4">Transmembrane protein</fullName>
    </recommendedName>
</protein>
<feature type="transmembrane region" description="Helical" evidence="1">
    <location>
        <begin position="356"/>
        <end position="374"/>
    </location>
</feature>
<dbReference type="OMA" id="KPIFCLI"/>
<dbReference type="VEuPathDB" id="PiroplasmaDB:BBBOND_0207550"/>
<organism evidence="2 3">
    <name type="scientific">Babesia bigemina</name>
    <dbReference type="NCBI Taxonomy" id="5866"/>
    <lineage>
        <taxon>Eukaryota</taxon>
        <taxon>Sar</taxon>
        <taxon>Alveolata</taxon>
        <taxon>Apicomplexa</taxon>
        <taxon>Aconoidasida</taxon>
        <taxon>Piroplasmida</taxon>
        <taxon>Babesiidae</taxon>
        <taxon>Babesia</taxon>
    </lineage>
</organism>
<dbReference type="AlphaFoldDB" id="A0A061DCI9"/>
<feature type="transmembrane region" description="Helical" evidence="1">
    <location>
        <begin position="289"/>
        <end position="311"/>
    </location>
</feature>
<feature type="transmembrane region" description="Helical" evidence="1">
    <location>
        <begin position="242"/>
        <end position="269"/>
    </location>
</feature>
<feature type="transmembrane region" description="Helical" evidence="1">
    <location>
        <begin position="179"/>
        <end position="198"/>
    </location>
</feature>
<reference evidence="3" key="1">
    <citation type="submission" date="2014-06" db="EMBL/GenBank/DDBJ databases">
        <authorList>
            <person name="Aslett M."/>
            <person name="De Silva N."/>
        </authorList>
    </citation>
    <scope>NUCLEOTIDE SEQUENCE [LARGE SCALE GENOMIC DNA]</scope>
    <source>
        <strain evidence="3">Bond</strain>
    </source>
</reference>
<feature type="transmembrane region" description="Helical" evidence="1">
    <location>
        <begin position="323"/>
        <end position="344"/>
    </location>
</feature>
<evidence type="ECO:0000313" key="3">
    <source>
        <dbReference type="Proteomes" id="UP000033188"/>
    </source>
</evidence>
<evidence type="ECO:0008006" key="4">
    <source>
        <dbReference type="Google" id="ProtNLM"/>
    </source>
</evidence>
<dbReference type="GeneID" id="24564141"/>
<evidence type="ECO:0000313" key="2">
    <source>
        <dbReference type="EMBL" id="CDR95600.1"/>
    </source>
</evidence>
<keyword evidence="1" id="KW-0472">Membrane</keyword>